<dbReference type="SUPFAM" id="SSF52540">
    <property type="entry name" value="P-loop containing nucleoside triphosphate hydrolases"/>
    <property type="match status" value="1"/>
</dbReference>
<protein>
    <submittedName>
        <fullName evidence="7">Molybdenum transport ATP-binding protein ModC</fullName>
    </submittedName>
</protein>
<dbReference type="InterPro" id="IPR003439">
    <property type="entry name" value="ABC_transporter-like_ATP-bd"/>
</dbReference>
<evidence type="ECO:0000259" key="6">
    <source>
        <dbReference type="PROSITE" id="PS51866"/>
    </source>
</evidence>
<dbReference type="Pfam" id="PF03459">
    <property type="entry name" value="TOBE"/>
    <property type="match status" value="1"/>
</dbReference>
<evidence type="ECO:0000256" key="4">
    <source>
        <dbReference type="ARBA" id="ARBA00023136"/>
    </source>
</evidence>
<keyword evidence="7" id="KW-0547">Nucleotide-binding</keyword>
<dbReference type="OrthoDB" id="9802264at2"/>
<dbReference type="Proteomes" id="UP000029640">
    <property type="component" value="Unassembled WGS sequence"/>
</dbReference>
<keyword evidence="3" id="KW-1278">Translocase</keyword>
<dbReference type="GO" id="GO:0015689">
    <property type="term" value="P:molybdate ion transport"/>
    <property type="evidence" value="ECO:0007669"/>
    <property type="project" value="InterPro"/>
</dbReference>
<dbReference type="PANTHER" id="PTHR43514">
    <property type="entry name" value="ABC TRANSPORTER I FAMILY MEMBER 10"/>
    <property type="match status" value="1"/>
</dbReference>
<dbReference type="eggNOG" id="COG4148">
    <property type="taxonomic scope" value="Bacteria"/>
</dbReference>
<evidence type="ECO:0000313" key="7">
    <source>
        <dbReference type="EMBL" id="KGE03173.1"/>
    </source>
</evidence>
<evidence type="ECO:0000256" key="1">
    <source>
        <dbReference type="ARBA" id="ARBA00022475"/>
    </source>
</evidence>
<reference evidence="7 8" key="1">
    <citation type="journal article" date="2014" name="Genome Announc.">
        <title>Genome Sequence of Gammaproteobacterial Pseudohaliea rubra Type Strain DSM 19751, Isolated from Coastal Seawater of the Mediterranean Sea.</title>
        <authorList>
            <person name="Spring S."/>
            <person name="Fiebig A."/>
            <person name="Riedel T."/>
            <person name="Goker M."/>
            <person name="Klenk H.P."/>
        </authorList>
    </citation>
    <scope>NUCLEOTIDE SEQUENCE [LARGE SCALE GENOMIC DNA]</scope>
    <source>
        <strain evidence="7 8">DSM 19751</strain>
    </source>
</reference>
<accession>A0A095VPZ9</accession>
<keyword evidence="4" id="KW-0472">Membrane</keyword>
<keyword evidence="2 5" id="KW-0500">Molybdenum</keyword>
<gene>
    <name evidence="7" type="ORF">HRUBRA_02244</name>
</gene>
<evidence type="ECO:0000313" key="8">
    <source>
        <dbReference type="Proteomes" id="UP000029640"/>
    </source>
</evidence>
<dbReference type="AlphaFoldDB" id="A0A095VPZ9"/>
<name>A0A095VPZ9_9GAMM</name>
<evidence type="ECO:0000256" key="3">
    <source>
        <dbReference type="ARBA" id="ARBA00022967"/>
    </source>
</evidence>
<feature type="domain" description="Mop" evidence="6">
    <location>
        <begin position="177"/>
        <end position="243"/>
    </location>
</feature>
<dbReference type="PANTHER" id="PTHR43514:SF4">
    <property type="entry name" value="ABC TRANSPORTER I FAMILY MEMBER 10"/>
    <property type="match status" value="1"/>
</dbReference>
<dbReference type="InterPro" id="IPR050334">
    <property type="entry name" value="Molybdenum_import_ModC"/>
</dbReference>
<dbReference type="InterPro" id="IPR004606">
    <property type="entry name" value="Mop_domain"/>
</dbReference>
<dbReference type="InterPro" id="IPR005116">
    <property type="entry name" value="Transp-assoc_OB_typ1"/>
</dbReference>
<dbReference type="GO" id="GO:0005524">
    <property type="term" value="F:ATP binding"/>
    <property type="evidence" value="ECO:0007669"/>
    <property type="project" value="UniProtKB-KW"/>
</dbReference>
<dbReference type="STRING" id="1265313.HRUBRA_02244"/>
<evidence type="ECO:0000256" key="2">
    <source>
        <dbReference type="ARBA" id="ARBA00022505"/>
    </source>
</evidence>
<comment type="caution">
    <text evidence="7">The sequence shown here is derived from an EMBL/GenBank/DDBJ whole genome shotgun (WGS) entry which is preliminary data.</text>
</comment>
<dbReference type="SUPFAM" id="SSF50331">
    <property type="entry name" value="MOP-like"/>
    <property type="match status" value="1"/>
</dbReference>
<keyword evidence="8" id="KW-1185">Reference proteome</keyword>
<dbReference type="EMBL" id="AUVB01000064">
    <property type="protein sequence ID" value="KGE03173.1"/>
    <property type="molecule type" value="Genomic_DNA"/>
</dbReference>
<dbReference type="Gene3D" id="2.40.50.100">
    <property type="match status" value="1"/>
</dbReference>
<sequence length="244" mass="25910">MSAALGIEALLPRRPDTLSAGQKQRVAIARALLANPRLLLLDEPLANLDGEARRECLAALQEALRALAIPLLYVSHSIEEITGLAEELLVLGNGALVARGPLLELAGRLDSPLADEPDAAAIIEVTVTGAEPDYGLTRLALAGEPLWVTAPGGAPGQRRRLRIPARDVSVCRTRPRDSSILNLLPVTLEDLRPTGDSHCLLQLAIDGQHLLARITRKSADTLALSPGDHLYAQIKSTALAGDNL</sequence>
<dbReference type="InterPro" id="IPR008995">
    <property type="entry name" value="Mo/tungstate-bd_C_term_dom"/>
</dbReference>
<dbReference type="PROSITE" id="PS51866">
    <property type="entry name" value="MOP"/>
    <property type="match status" value="1"/>
</dbReference>
<dbReference type="HOGENOM" id="CLU_000604_1_1_6"/>
<organism evidence="7 8">
    <name type="scientific">Pseudohaliea rubra DSM 19751</name>
    <dbReference type="NCBI Taxonomy" id="1265313"/>
    <lineage>
        <taxon>Bacteria</taxon>
        <taxon>Pseudomonadati</taxon>
        <taxon>Pseudomonadota</taxon>
        <taxon>Gammaproteobacteria</taxon>
        <taxon>Cellvibrionales</taxon>
        <taxon>Halieaceae</taxon>
        <taxon>Pseudohaliea</taxon>
    </lineage>
</organism>
<dbReference type="InterPro" id="IPR027417">
    <property type="entry name" value="P-loop_NTPase"/>
</dbReference>
<keyword evidence="1" id="KW-1003">Cell membrane</keyword>
<evidence type="ECO:0000256" key="5">
    <source>
        <dbReference type="PROSITE-ProRule" id="PRU01213"/>
    </source>
</evidence>
<dbReference type="GO" id="GO:0016887">
    <property type="term" value="F:ATP hydrolysis activity"/>
    <property type="evidence" value="ECO:0007669"/>
    <property type="project" value="InterPro"/>
</dbReference>
<dbReference type="Pfam" id="PF00005">
    <property type="entry name" value="ABC_tran"/>
    <property type="match status" value="1"/>
</dbReference>
<dbReference type="Gene3D" id="3.40.50.300">
    <property type="entry name" value="P-loop containing nucleotide triphosphate hydrolases"/>
    <property type="match status" value="1"/>
</dbReference>
<keyword evidence="7" id="KW-0067">ATP-binding</keyword>
<proteinExistence type="predicted"/>